<protein>
    <submittedName>
        <fullName evidence="6">Putative extracellular serine carboxypeptidase</fullName>
    </submittedName>
</protein>
<keyword evidence="7" id="KW-1185">Reference proteome</keyword>
<dbReference type="EMBL" id="RYZW01000042">
    <property type="protein sequence ID" value="TDZ58606.1"/>
    <property type="molecule type" value="Genomic_DNA"/>
</dbReference>
<comment type="caution">
    <text evidence="6">The sequence shown here is derived from an EMBL/GenBank/DDBJ whole genome shotgun (WGS) entry which is preliminary data.</text>
</comment>
<accession>A0A4R8RRR6</accession>
<dbReference type="InterPro" id="IPR008758">
    <property type="entry name" value="Peptidase_S28"/>
</dbReference>
<evidence type="ECO:0000256" key="4">
    <source>
        <dbReference type="ARBA" id="ARBA00022801"/>
    </source>
</evidence>
<proteinExistence type="inferred from homology"/>
<organism evidence="6 7">
    <name type="scientific">Colletotrichum trifolii</name>
    <dbReference type="NCBI Taxonomy" id="5466"/>
    <lineage>
        <taxon>Eukaryota</taxon>
        <taxon>Fungi</taxon>
        <taxon>Dikarya</taxon>
        <taxon>Ascomycota</taxon>
        <taxon>Pezizomycotina</taxon>
        <taxon>Sordariomycetes</taxon>
        <taxon>Hypocreomycetidae</taxon>
        <taxon>Glomerellales</taxon>
        <taxon>Glomerellaceae</taxon>
        <taxon>Colletotrichum</taxon>
        <taxon>Colletotrichum orbiculare species complex</taxon>
    </lineage>
</organism>
<evidence type="ECO:0000256" key="1">
    <source>
        <dbReference type="ARBA" id="ARBA00011079"/>
    </source>
</evidence>
<dbReference type="GO" id="GO:0008239">
    <property type="term" value="F:dipeptidyl-peptidase activity"/>
    <property type="evidence" value="ECO:0007669"/>
    <property type="project" value="TreeGrafter"/>
</dbReference>
<dbReference type="InterPro" id="IPR029058">
    <property type="entry name" value="AB_hydrolase_fold"/>
</dbReference>
<evidence type="ECO:0000256" key="2">
    <source>
        <dbReference type="ARBA" id="ARBA00022670"/>
    </source>
</evidence>
<dbReference type="AlphaFoldDB" id="A0A4R8RRR6"/>
<keyword evidence="5" id="KW-0325">Glycoprotein</keyword>
<dbReference type="GO" id="GO:0006508">
    <property type="term" value="P:proteolysis"/>
    <property type="evidence" value="ECO:0007669"/>
    <property type="project" value="UniProtKB-KW"/>
</dbReference>
<dbReference type="Proteomes" id="UP000295703">
    <property type="component" value="Unassembled WGS sequence"/>
</dbReference>
<dbReference type="GO" id="GO:0004180">
    <property type="term" value="F:carboxypeptidase activity"/>
    <property type="evidence" value="ECO:0007669"/>
    <property type="project" value="UniProtKB-KW"/>
</dbReference>
<gene>
    <name evidence="6" type="ORF">CTRI78_v005224</name>
</gene>
<dbReference type="PANTHER" id="PTHR11010:SF23">
    <property type="entry name" value="SERINE PEPTIDASE"/>
    <property type="match status" value="1"/>
</dbReference>
<reference evidence="6 7" key="1">
    <citation type="submission" date="2018-12" db="EMBL/GenBank/DDBJ databases">
        <title>Genome sequence and assembly of Colletotrichum trifolii.</title>
        <authorList>
            <person name="Gan P."/>
            <person name="Shirasu K."/>
        </authorList>
    </citation>
    <scope>NUCLEOTIDE SEQUENCE [LARGE SCALE GENOMIC DNA]</scope>
    <source>
        <strain evidence="6 7">543-2</strain>
    </source>
</reference>
<keyword evidence="3" id="KW-0732">Signal</keyword>
<comment type="similarity">
    <text evidence="1">Belongs to the peptidase S28 family.</text>
</comment>
<keyword evidence="2" id="KW-0645">Protease</keyword>
<dbReference type="Pfam" id="PF05577">
    <property type="entry name" value="Peptidase_S28"/>
    <property type="match status" value="1"/>
</dbReference>
<dbReference type="GO" id="GO:0070008">
    <property type="term" value="F:serine-type exopeptidase activity"/>
    <property type="evidence" value="ECO:0007669"/>
    <property type="project" value="InterPro"/>
</dbReference>
<keyword evidence="6" id="KW-0121">Carboxypeptidase</keyword>
<dbReference type="SUPFAM" id="SSF53474">
    <property type="entry name" value="alpha/beta-Hydrolases"/>
    <property type="match status" value="1"/>
</dbReference>
<dbReference type="Gene3D" id="3.40.50.1820">
    <property type="entry name" value="alpha/beta hydrolase"/>
    <property type="match status" value="2"/>
</dbReference>
<evidence type="ECO:0000313" key="6">
    <source>
        <dbReference type="EMBL" id="TDZ58606.1"/>
    </source>
</evidence>
<evidence type="ECO:0000256" key="5">
    <source>
        <dbReference type="ARBA" id="ARBA00023180"/>
    </source>
</evidence>
<name>A0A4R8RRR6_COLTR</name>
<sequence length="535" mass="59868">MVSGHSAHFLPVDLQAPFISLPLKTSDMKASLLAIAAIATTAVGSLSPDLPFIRKPLARRNLGGVEPRELTNPDVVHNCTFRQLLDHTDPSKGIFEQRYWYNAEHWGGPGYPVFLVNGGESDASEYTYYLNNGTIMYLYAEKYKGAIVLLEHRYYGASIPFDTLTAETLQYHTVPQAIYDNKYFAEAASLPFAKKGGANADDSPWVLIGGSYPGALAAWQSVITPGVFAAHHASSAVVQAIEDFWHFFTPIEKALPSNCSADVKRVVAMVDKVLDKGTRKEVAKMKAQFGLGSLHDDGDFAYILYQPVISWADNQTAVYEFCDYLETGGHMRKSQEWGVGRQGAWEGYTSYMQQYWNDTCAQGVCAWNAKTEALNATHLGADRAWRWQLCNEPLGWWQVGPPKSDGNNIASSHIRPEHESRDCALYFPETKGFKSEIEEGFTADMFNLWTGGWDADFQNVLFVDGEYDPWIEAGVSATSRPGGVVKSSKRVERYVIRKGMHVPDFDIVGGEEYRRVTKRSVEAMGRWIKEWKEKK</sequence>
<dbReference type="PANTHER" id="PTHR11010">
    <property type="entry name" value="PROTEASE S28 PRO-X CARBOXYPEPTIDASE-RELATED"/>
    <property type="match status" value="1"/>
</dbReference>
<evidence type="ECO:0000256" key="3">
    <source>
        <dbReference type="ARBA" id="ARBA00022729"/>
    </source>
</evidence>
<evidence type="ECO:0000313" key="7">
    <source>
        <dbReference type="Proteomes" id="UP000295703"/>
    </source>
</evidence>
<keyword evidence="4" id="KW-0378">Hydrolase</keyword>